<evidence type="ECO:0000313" key="1">
    <source>
        <dbReference type="EMBL" id="KRL07654.1"/>
    </source>
</evidence>
<protein>
    <recommendedName>
        <fullName evidence="3">Hydrolase</fullName>
    </recommendedName>
</protein>
<comment type="caution">
    <text evidence="1">The sequence shown here is derived from an EMBL/GenBank/DDBJ whole genome shotgun (WGS) entry which is preliminary data.</text>
</comment>
<evidence type="ECO:0000313" key="2">
    <source>
        <dbReference type="Proteomes" id="UP000051448"/>
    </source>
</evidence>
<dbReference type="RefSeq" id="WP_057868979.1">
    <property type="nucleotide sequence ID" value="NZ_AZDX01000005.1"/>
</dbReference>
<gene>
    <name evidence="1" type="ORF">FC92_GL001598</name>
</gene>
<dbReference type="OrthoDB" id="2282388at2"/>
<dbReference type="EMBL" id="AZDX01000005">
    <property type="protein sequence ID" value="KRL07654.1"/>
    <property type="molecule type" value="Genomic_DNA"/>
</dbReference>
<dbReference type="GeneID" id="98311295"/>
<dbReference type="STRING" id="1423759.FC92_GL001598"/>
<name>A0A0R1MIA2_9LACO</name>
<proteinExistence type="predicted"/>
<sequence length="296" mass="35546">MDDKEYQMIFFDGVESLENKNYKKAQMLFAECYLKRKNFRTNFFLFQACYGQNDFKEASRLAGEYLIEYLTDNKKFELLIRARMMAEDVIGTYKLYLQVSSYMNANEKKYFFDLIKKEEDKIDEKKSREIKKALIYCGLFSGRHQRKALQDSYSLPLDDFKEAAPKILCDENVHQLIKVSILDDLRQLQDKREEKFLFIDGKTYSIRPVELHIFEETNLFSDLKQQVISEQNDNNDLLRWNEIKLKLSLLYPFEERIIDNSKKWKELLMLENIHSYENEEQKLALKLEKVLVEWSQ</sequence>
<dbReference type="PATRIC" id="fig|1423759.3.peg.1673"/>
<evidence type="ECO:0008006" key="3">
    <source>
        <dbReference type="Google" id="ProtNLM"/>
    </source>
</evidence>
<keyword evidence="2" id="KW-1185">Reference proteome</keyword>
<reference evidence="1 2" key="1">
    <citation type="journal article" date="2015" name="Genome Announc.">
        <title>Expanding the biotechnology potential of lactobacilli through comparative genomics of 213 strains and associated genera.</title>
        <authorList>
            <person name="Sun Z."/>
            <person name="Harris H.M."/>
            <person name="McCann A."/>
            <person name="Guo C."/>
            <person name="Argimon S."/>
            <person name="Zhang W."/>
            <person name="Yang X."/>
            <person name="Jeffery I.B."/>
            <person name="Cooney J.C."/>
            <person name="Kagawa T.F."/>
            <person name="Liu W."/>
            <person name="Song Y."/>
            <person name="Salvetti E."/>
            <person name="Wrobel A."/>
            <person name="Rasinkangas P."/>
            <person name="Parkhill J."/>
            <person name="Rea M.C."/>
            <person name="O'Sullivan O."/>
            <person name="Ritari J."/>
            <person name="Douillard F.P."/>
            <person name="Paul Ross R."/>
            <person name="Yang R."/>
            <person name="Briner A.E."/>
            <person name="Felis G.E."/>
            <person name="de Vos W.M."/>
            <person name="Barrangou R."/>
            <person name="Klaenhammer T.R."/>
            <person name="Caufield P.W."/>
            <person name="Cui Y."/>
            <person name="Zhang H."/>
            <person name="O'Toole P.W."/>
        </authorList>
    </citation>
    <scope>NUCLEOTIDE SEQUENCE [LARGE SCALE GENOMIC DNA]</scope>
    <source>
        <strain evidence="1 2">DSM 19519</strain>
    </source>
</reference>
<organism evidence="1 2">
    <name type="scientific">Liquorilactobacillus hordei DSM 19519</name>
    <dbReference type="NCBI Taxonomy" id="1423759"/>
    <lineage>
        <taxon>Bacteria</taxon>
        <taxon>Bacillati</taxon>
        <taxon>Bacillota</taxon>
        <taxon>Bacilli</taxon>
        <taxon>Lactobacillales</taxon>
        <taxon>Lactobacillaceae</taxon>
        <taxon>Liquorilactobacillus</taxon>
    </lineage>
</organism>
<dbReference type="Proteomes" id="UP000051448">
    <property type="component" value="Unassembled WGS sequence"/>
</dbReference>
<accession>A0A0R1MIA2</accession>
<dbReference type="AlphaFoldDB" id="A0A0R1MIA2"/>